<dbReference type="PANTHER" id="PTHR43877">
    <property type="entry name" value="AMINOALKYLPHOSPHONATE N-ACETYLTRANSFERASE-RELATED-RELATED"/>
    <property type="match status" value="1"/>
</dbReference>
<dbReference type="InterPro" id="IPR050832">
    <property type="entry name" value="Bact_Acetyltransf"/>
</dbReference>
<keyword evidence="2" id="KW-0012">Acyltransferase</keyword>
<keyword evidence="1" id="KW-0808">Transferase</keyword>
<sequence>MYTYRIGEQKDLSHIVNLSKRWVAEDITAGYENVQWTEAKLMNRLNEYFYVVEADGRIIGYSFGEVRAGQASPVIPQAESYLEIFEVYIHPDYRSEGLGKKLVGRLMEQAEKNGVTRLLVGSSNRRWKETAMFYEELGFHMWYFQMYK</sequence>
<dbReference type="RefSeq" id="WP_258388796.1">
    <property type="nucleotide sequence ID" value="NZ_CP091430.1"/>
</dbReference>
<gene>
    <name evidence="4" type="ORF">L1F29_13355</name>
</gene>
<dbReference type="CDD" id="cd04301">
    <property type="entry name" value="NAT_SF"/>
    <property type="match status" value="1"/>
</dbReference>
<dbReference type="SUPFAM" id="SSF55729">
    <property type="entry name" value="Acyl-CoA N-acyltransferases (Nat)"/>
    <property type="match status" value="1"/>
</dbReference>
<name>A0ABY5SFN6_9BACL</name>
<accession>A0ABY5SFN6</accession>
<evidence type="ECO:0000256" key="2">
    <source>
        <dbReference type="ARBA" id="ARBA00023315"/>
    </source>
</evidence>
<evidence type="ECO:0000313" key="4">
    <source>
        <dbReference type="EMBL" id="UVI32746.1"/>
    </source>
</evidence>
<keyword evidence="5" id="KW-1185">Reference proteome</keyword>
<feature type="domain" description="N-acetyltransferase" evidence="3">
    <location>
        <begin position="2"/>
        <end position="148"/>
    </location>
</feature>
<protein>
    <submittedName>
        <fullName evidence="4">GNAT family N-acetyltransferase</fullName>
    </submittedName>
</protein>
<evidence type="ECO:0000313" key="5">
    <source>
        <dbReference type="Proteomes" id="UP001057877"/>
    </source>
</evidence>
<dbReference type="EMBL" id="CP091430">
    <property type="protein sequence ID" value="UVI32746.1"/>
    <property type="molecule type" value="Genomic_DNA"/>
</dbReference>
<dbReference type="PROSITE" id="PS51186">
    <property type="entry name" value="GNAT"/>
    <property type="match status" value="1"/>
</dbReference>
<dbReference type="Proteomes" id="UP001057877">
    <property type="component" value="Chromosome"/>
</dbReference>
<evidence type="ECO:0000256" key="1">
    <source>
        <dbReference type="ARBA" id="ARBA00022679"/>
    </source>
</evidence>
<dbReference type="Pfam" id="PF13508">
    <property type="entry name" value="Acetyltransf_7"/>
    <property type="match status" value="1"/>
</dbReference>
<evidence type="ECO:0000259" key="3">
    <source>
        <dbReference type="PROSITE" id="PS51186"/>
    </source>
</evidence>
<proteinExistence type="predicted"/>
<organism evidence="4 5">
    <name type="scientific">Paenibacillus spongiae</name>
    <dbReference type="NCBI Taxonomy" id="2909671"/>
    <lineage>
        <taxon>Bacteria</taxon>
        <taxon>Bacillati</taxon>
        <taxon>Bacillota</taxon>
        <taxon>Bacilli</taxon>
        <taxon>Bacillales</taxon>
        <taxon>Paenibacillaceae</taxon>
        <taxon>Paenibacillus</taxon>
    </lineage>
</organism>
<dbReference type="Gene3D" id="3.40.630.30">
    <property type="match status" value="1"/>
</dbReference>
<dbReference type="InterPro" id="IPR016181">
    <property type="entry name" value="Acyl_CoA_acyltransferase"/>
</dbReference>
<reference evidence="4" key="1">
    <citation type="submission" date="2022-01" db="EMBL/GenBank/DDBJ databases">
        <title>Paenibacillus spongiae sp. nov., isolated from marine sponge.</title>
        <authorList>
            <person name="Li Z."/>
            <person name="Zhang M."/>
        </authorList>
    </citation>
    <scope>NUCLEOTIDE SEQUENCE</scope>
    <source>
        <strain evidence="4">PHS-Z3</strain>
    </source>
</reference>
<dbReference type="InterPro" id="IPR000182">
    <property type="entry name" value="GNAT_dom"/>
</dbReference>